<dbReference type="Proteomes" id="UP001611548">
    <property type="component" value="Unassembled WGS sequence"/>
</dbReference>
<sequence length="443" mass="47589">MTGEPSTEDLLRSLAPQVLGALVRRYGHFDTAEDAVQEALLAAATQWPEEGRPANPRGWLIRVASRRLTDLLRSEQARRRREETAAALTPPDELLAPAPGQDRAPSADDTLTLLFLCCHPYLTPAAQIALTLRAVGGLTTAEIARAHLVPEATMAQRISRAKQRVRAAGSRFRRPEDAEERHHRLKAALHVLYLIFNEGYTATSGRSLQRVELSREAIRLTRAVRELLPEDGEVAGLLALMLLTDARRPARTRPDGSLVPLAEQDRGLWDRELIEEGGALVTGALSPTGTGEAAGASSGGGAGSPPGGGVGRPLGGGVGPYQVQAAIAAVHDEAARAEDTDWDEILGLYEVLAHLDPNPMVTLNQAVALAMVRGPRAGLALLETLDADSRMAGHHRLEAVRGHLLEMAGDRAAALAAYQRAADRTLSLPERRYLQERAARLAT</sequence>
<keyword evidence="4" id="KW-0804">Transcription</keyword>
<evidence type="ECO:0000259" key="8">
    <source>
        <dbReference type="Pfam" id="PF20239"/>
    </source>
</evidence>
<evidence type="ECO:0000313" key="10">
    <source>
        <dbReference type="Proteomes" id="UP001611548"/>
    </source>
</evidence>
<evidence type="ECO:0000256" key="1">
    <source>
        <dbReference type="ARBA" id="ARBA00010641"/>
    </source>
</evidence>
<dbReference type="Pfam" id="PF04542">
    <property type="entry name" value="Sigma70_r2"/>
    <property type="match status" value="1"/>
</dbReference>
<evidence type="ECO:0000256" key="5">
    <source>
        <dbReference type="SAM" id="MobiDB-lite"/>
    </source>
</evidence>
<comment type="caution">
    <text evidence="9">The sequence shown here is derived from an EMBL/GenBank/DDBJ whole genome shotgun (WGS) entry which is preliminary data.</text>
</comment>
<gene>
    <name evidence="9" type="ORF">ACH429_07155</name>
</gene>
<dbReference type="Pfam" id="PF08281">
    <property type="entry name" value="Sigma70_r4_2"/>
    <property type="match status" value="1"/>
</dbReference>
<feature type="compositionally biased region" description="Gly residues" evidence="5">
    <location>
        <begin position="297"/>
        <end position="315"/>
    </location>
</feature>
<evidence type="ECO:0000256" key="3">
    <source>
        <dbReference type="ARBA" id="ARBA00023082"/>
    </source>
</evidence>
<keyword evidence="2" id="KW-0805">Transcription regulation</keyword>
<dbReference type="InterPro" id="IPR014284">
    <property type="entry name" value="RNA_pol_sigma-70_dom"/>
</dbReference>
<dbReference type="RefSeq" id="WP_055471210.1">
    <property type="nucleotide sequence ID" value="NZ_JBIRWE010000002.1"/>
</dbReference>
<evidence type="ECO:0000256" key="4">
    <source>
        <dbReference type="ARBA" id="ARBA00023163"/>
    </source>
</evidence>
<dbReference type="InterPro" id="IPR013325">
    <property type="entry name" value="RNA_pol_sigma_r2"/>
</dbReference>
<dbReference type="InterPro" id="IPR013249">
    <property type="entry name" value="RNA_pol_sigma70_r4_t2"/>
</dbReference>
<dbReference type="SUPFAM" id="SSF88659">
    <property type="entry name" value="Sigma3 and sigma4 domains of RNA polymerase sigma factors"/>
    <property type="match status" value="1"/>
</dbReference>
<accession>A0ABW7UQX1</accession>
<dbReference type="SUPFAM" id="SSF88946">
    <property type="entry name" value="Sigma2 domain of RNA polymerase sigma factors"/>
    <property type="match status" value="1"/>
</dbReference>
<dbReference type="InterPro" id="IPR036388">
    <property type="entry name" value="WH-like_DNA-bd_sf"/>
</dbReference>
<feature type="region of interest" description="Disordered" evidence="5">
    <location>
        <begin position="74"/>
        <end position="103"/>
    </location>
</feature>
<comment type="similarity">
    <text evidence="1">Belongs to the sigma-70 factor family. ECF subfamily.</text>
</comment>
<feature type="domain" description="RNA polymerase sigma-70 region 2" evidence="6">
    <location>
        <begin position="10"/>
        <end position="76"/>
    </location>
</feature>
<dbReference type="Gene3D" id="1.10.1740.10">
    <property type="match status" value="1"/>
</dbReference>
<evidence type="ECO:0000256" key="2">
    <source>
        <dbReference type="ARBA" id="ARBA00023015"/>
    </source>
</evidence>
<dbReference type="EMBL" id="JBIRWE010000002">
    <property type="protein sequence ID" value="MFI1963902.1"/>
    <property type="molecule type" value="Genomic_DNA"/>
</dbReference>
<feature type="domain" description="RNA polymerase sigma factor 70 region 4 type 2" evidence="7">
    <location>
        <begin position="114"/>
        <end position="164"/>
    </location>
</feature>
<dbReference type="Gene3D" id="1.10.10.10">
    <property type="entry name" value="Winged helix-like DNA-binding domain superfamily/Winged helix DNA-binding domain"/>
    <property type="match status" value="1"/>
</dbReference>
<dbReference type="InterPro" id="IPR046531">
    <property type="entry name" value="DUF6596"/>
</dbReference>
<name>A0ABW7UQX1_9ACTN</name>
<evidence type="ECO:0000259" key="6">
    <source>
        <dbReference type="Pfam" id="PF04542"/>
    </source>
</evidence>
<feature type="compositionally biased region" description="Low complexity" evidence="5">
    <location>
        <begin position="286"/>
        <end position="296"/>
    </location>
</feature>
<feature type="domain" description="DUF6596" evidence="8">
    <location>
        <begin position="184"/>
        <end position="283"/>
    </location>
</feature>
<keyword evidence="3" id="KW-0731">Sigma factor</keyword>
<feature type="region of interest" description="Disordered" evidence="5">
    <location>
        <begin position="282"/>
        <end position="315"/>
    </location>
</feature>
<evidence type="ECO:0000259" key="7">
    <source>
        <dbReference type="Pfam" id="PF08281"/>
    </source>
</evidence>
<protein>
    <submittedName>
        <fullName evidence="9">RNA polymerase sigma factor</fullName>
    </submittedName>
</protein>
<organism evidence="9 10">
    <name type="scientific">Streptomyces pathocidini</name>
    <dbReference type="NCBI Taxonomy" id="1650571"/>
    <lineage>
        <taxon>Bacteria</taxon>
        <taxon>Bacillati</taxon>
        <taxon>Actinomycetota</taxon>
        <taxon>Actinomycetes</taxon>
        <taxon>Kitasatosporales</taxon>
        <taxon>Streptomycetaceae</taxon>
        <taxon>Streptomyces</taxon>
    </lineage>
</organism>
<dbReference type="NCBIfam" id="TIGR02937">
    <property type="entry name" value="sigma70-ECF"/>
    <property type="match status" value="1"/>
</dbReference>
<dbReference type="PANTHER" id="PTHR47756:SF2">
    <property type="entry name" value="BLL6612 PROTEIN"/>
    <property type="match status" value="1"/>
</dbReference>
<feature type="compositionally biased region" description="Basic and acidic residues" evidence="5">
    <location>
        <begin position="74"/>
        <end position="84"/>
    </location>
</feature>
<proteinExistence type="inferred from homology"/>
<evidence type="ECO:0000313" key="9">
    <source>
        <dbReference type="EMBL" id="MFI1963902.1"/>
    </source>
</evidence>
<dbReference type="PANTHER" id="PTHR47756">
    <property type="entry name" value="BLL6612 PROTEIN-RELATED"/>
    <property type="match status" value="1"/>
</dbReference>
<reference evidence="9 10" key="1">
    <citation type="submission" date="2024-10" db="EMBL/GenBank/DDBJ databases">
        <title>The Natural Products Discovery Center: Release of the First 8490 Sequenced Strains for Exploring Actinobacteria Biosynthetic Diversity.</title>
        <authorList>
            <person name="Kalkreuter E."/>
            <person name="Kautsar S.A."/>
            <person name="Yang D."/>
            <person name="Bader C.D."/>
            <person name="Teijaro C.N."/>
            <person name="Fluegel L."/>
            <person name="Davis C.M."/>
            <person name="Simpson J.R."/>
            <person name="Lauterbach L."/>
            <person name="Steele A.D."/>
            <person name="Gui C."/>
            <person name="Meng S."/>
            <person name="Li G."/>
            <person name="Viehrig K."/>
            <person name="Ye F."/>
            <person name="Su P."/>
            <person name="Kiefer A.F."/>
            <person name="Nichols A."/>
            <person name="Cepeda A.J."/>
            <person name="Yan W."/>
            <person name="Fan B."/>
            <person name="Jiang Y."/>
            <person name="Adhikari A."/>
            <person name="Zheng C.-J."/>
            <person name="Schuster L."/>
            <person name="Cowan T.M."/>
            <person name="Smanski M.J."/>
            <person name="Chevrette M.G."/>
            <person name="De Carvalho L.P.S."/>
            <person name="Shen B."/>
        </authorList>
    </citation>
    <scope>NUCLEOTIDE SEQUENCE [LARGE SCALE GENOMIC DNA]</scope>
    <source>
        <strain evidence="9 10">NPDC020327</strain>
    </source>
</reference>
<dbReference type="InterPro" id="IPR007627">
    <property type="entry name" value="RNA_pol_sigma70_r2"/>
</dbReference>
<dbReference type="InterPro" id="IPR013324">
    <property type="entry name" value="RNA_pol_sigma_r3/r4-like"/>
</dbReference>
<keyword evidence="10" id="KW-1185">Reference proteome</keyword>
<dbReference type="Pfam" id="PF20239">
    <property type="entry name" value="DUF6596"/>
    <property type="match status" value="1"/>
</dbReference>